<organism evidence="1 2">
    <name type="scientific">Candidatus Methanogaster sp</name>
    <dbReference type="NCBI Taxonomy" id="3386292"/>
    <lineage>
        <taxon>Archaea</taxon>
        <taxon>Methanobacteriati</taxon>
        <taxon>Methanobacteriota</taxon>
        <taxon>Stenosarchaea group</taxon>
        <taxon>Methanomicrobia</taxon>
        <taxon>Methanosarcinales</taxon>
        <taxon>ANME-2 cluster</taxon>
        <taxon>Candidatus Methanogasteraceae</taxon>
        <taxon>Candidatus Methanogaster</taxon>
    </lineage>
</organism>
<reference evidence="1" key="1">
    <citation type="submission" date="2018-01" db="EMBL/GenBank/DDBJ databases">
        <authorList>
            <person name="Krukenberg V."/>
        </authorList>
    </citation>
    <scope>NUCLEOTIDE SEQUENCE</scope>
    <source>
        <strain evidence="1">E20ANME2</strain>
    </source>
</reference>
<dbReference type="EMBL" id="PQXF01000121">
    <property type="protein sequence ID" value="PXF55871.1"/>
    <property type="molecule type" value="Genomic_DNA"/>
</dbReference>
<gene>
    <name evidence="1" type="ORF">C4B59_17340</name>
</gene>
<dbReference type="Proteomes" id="UP000248329">
    <property type="component" value="Unassembled WGS sequence"/>
</dbReference>
<accession>A0AC61KXR9</accession>
<protein>
    <submittedName>
        <fullName evidence="1">Uncharacterized protein</fullName>
    </submittedName>
</protein>
<name>A0AC61KXR9_9EURY</name>
<proteinExistence type="predicted"/>
<evidence type="ECO:0000313" key="2">
    <source>
        <dbReference type="Proteomes" id="UP000248329"/>
    </source>
</evidence>
<evidence type="ECO:0000313" key="1">
    <source>
        <dbReference type="EMBL" id="PXF55871.1"/>
    </source>
</evidence>
<sequence length="253" mass="28284">MTLSKLLFELSGETRLEMLHALETAPMTFTKIADQIEITSSEASRQIERLSGMNLIEKLIDGSYAITPLGRLILSFLPGIDFAHKNSDYFLTHDTTPIPHELVMRFGDLSGARFINGTIEAMNFIQERMRNVERYHCGMVDGLMDSIIPIAVERAKSGVIFRAILPDTYREKVAAIVAEYGTLDADMPPDAIEIRTLPTIPICGAVTDRGGGFKLPFTDGSMDHSMMVVGDDSGFCRWCRDLYVHYWERASPV</sequence>
<comment type="caution">
    <text evidence="1">The sequence shown here is derived from an EMBL/GenBank/DDBJ whole genome shotgun (WGS) entry which is preliminary data.</text>
</comment>